<dbReference type="PANTHER" id="PTHR30349">
    <property type="entry name" value="PHAGE INTEGRASE-RELATED"/>
    <property type="match status" value="1"/>
</dbReference>
<comment type="caution">
    <text evidence="5">The sequence shown here is derived from an EMBL/GenBank/DDBJ whole genome shotgun (WGS) entry which is preliminary data.</text>
</comment>
<evidence type="ECO:0000259" key="4">
    <source>
        <dbReference type="PROSITE" id="PS51898"/>
    </source>
</evidence>
<dbReference type="OrthoDB" id="1094492at2"/>
<dbReference type="InterPro" id="IPR050090">
    <property type="entry name" value="Tyrosine_recombinase_XerCD"/>
</dbReference>
<evidence type="ECO:0000313" key="5">
    <source>
        <dbReference type="EMBL" id="RTQ53273.1"/>
    </source>
</evidence>
<sequence>MLYQLSYSWICVYALETHFCTSTTDCFTPGRQHLFAPLFAPSAAVTTMSKTTDHKEGRASVKVFYKTGKTLADGSHPFYVRIIKNRKQVTRATGLSLHPKYWNHDKQEIRRNYPEPYRSELIQKLDKWVQKFSDAAGALADADERHEADDVLSRAAEERKQLRRVKVLEFTQEVVDELMKTNQVGNASVYRDLRNQLLKFIRDEYHADDIAFERVTVAFCNRWETVLRASGIREITLSLRFRTLRAVLNKAIANGDAKLEHYPFARNAADKHKFSIGKFDVTTQKRAVSRDAVRKLEQHHPSTERLRLAKDVFLFSFYCGGINFVDLAQLRWSNLTAADAEGKTLRLRYERQKTGGKFVMKLLPPAAAIVEFYRLLTHDGPMSYVFPILRRDQHITTTQIKNRLHKVLGQVNKDLKTLAATVGIDTPLTTYVARHSFATSLKQSGVATGIISEAMGHKSEAVTAVYLGSFESETLEQAFENLL</sequence>
<dbReference type="Pfam" id="PF00589">
    <property type="entry name" value="Phage_integrase"/>
    <property type="match status" value="1"/>
</dbReference>
<accession>A0A3S0IRL4</accession>
<dbReference type="Gene3D" id="1.10.443.10">
    <property type="entry name" value="Intergrase catalytic core"/>
    <property type="match status" value="1"/>
</dbReference>
<dbReference type="InterPro" id="IPR025269">
    <property type="entry name" value="SAM-like_dom"/>
</dbReference>
<dbReference type="PANTHER" id="PTHR30349:SF64">
    <property type="entry name" value="PROPHAGE INTEGRASE INTD-RELATED"/>
    <property type="match status" value="1"/>
</dbReference>
<keyword evidence="2" id="KW-0238">DNA-binding</keyword>
<dbReference type="InterPro" id="IPR010998">
    <property type="entry name" value="Integrase_recombinase_N"/>
</dbReference>
<name>A0A3S0IRL4_9BACT</name>
<dbReference type="Proteomes" id="UP000282184">
    <property type="component" value="Unassembled WGS sequence"/>
</dbReference>
<proteinExistence type="inferred from homology"/>
<reference evidence="5 6" key="1">
    <citation type="submission" date="2018-12" db="EMBL/GenBank/DDBJ databases">
        <title>Hymenobacter gummosus sp. nov., isolated from a spring.</title>
        <authorList>
            <person name="Nie L."/>
        </authorList>
    </citation>
    <scope>NUCLEOTIDE SEQUENCE [LARGE SCALE GENOMIC DNA]</scope>
    <source>
        <strain evidence="5 6">KCTC 52166</strain>
    </source>
</reference>
<dbReference type="Gene3D" id="1.10.150.130">
    <property type="match status" value="1"/>
</dbReference>
<protein>
    <submittedName>
        <fullName evidence="5">Site-specific integrase</fullName>
    </submittedName>
</protein>
<organism evidence="5 6">
    <name type="scientific">Hymenobacter gummosus</name>
    <dbReference type="NCBI Taxonomy" id="1776032"/>
    <lineage>
        <taxon>Bacteria</taxon>
        <taxon>Pseudomonadati</taxon>
        <taxon>Bacteroidota</taxon>
        <taxon>Cytophagia</taxon>
        <taxon>Cytophagales</taxon>
        <taxon>Hymenobacteraceae</taxon>
        <taxon>Hymenobacter</taxon>
    </lineage>
</organism>
<dbReference type="Pfam" id="PF17293">
    <property type="entry name" value="Arm-DNA-bind_5"/>
    <property type="match status" value="1"/>
</dbReference>
<comment type="similarity">
    <text evidence="1">Belongs to the 'phage' integrase family.</text>
</comment>
<dbReference type="GO" id="GO:0003677">
    <property type="term" value="F:DNA binding"/>
    <property type="evidence" value="ECO:0007669"/>
    <property type="project" value="UniProtKB-KW"/>
</dbReference>
<dbReference type="InterPro" id="IPR013762">
    <property type="entry name" value="Integrase-like_cat_sf"/>
</dbReference>
<evidence type="ECO:0000313" key="6">
    <source>
        <dbReference type="Proteomes" id="UP000282184"/>
    </source>
</evidence>
<evidence type="ECO:0000256" key="3">
    <source>
        <dbReference type="ARBA" id="ARBA00023172"/>
    </source>
</evidence>
<dbReference type="InterPro" id="IPR002104">
    <property type="entry name" value="Integrase_catalytic"/>
</dbReference>
<evidence type="ECO:0000256" key="1">
    <source>
        <dbReference type="ARBA" id="ARBA00008857"/>
    </source>
</evidence>
<dbReference type="EMBL" id="RXOF01000001">
    <property type="protein sequence ID" value="RTQ53273.1"/>
    <property type="molecule type" value="Genomic_DNA"/>
</dbReference>
<dbReference type="AlphaFoldDB" id="A0A3S0IRL4"/>
<dbReference type="InterPro" id="IPR035386">
    <property type="entry name" value="Arm-DNA-bind_5"/>
</dbReference>
<dbReference type="GO" id="GO:0015074">
    <property type="term" value="P:DNA integration"/>
    <property type="evidence" value="ECO:0007669"/>
    <property type="project" value="InterPro"/>
</dbReference>
<keyword evidence="6" id="KW-1185">Reference proteome</keyword>
<dbReference type="SUPFAM" id="SSF56349">
    <property type="entry name" value="DNA breaking-rejoining enzymes"/>
    <property type="match status" value="1"/>
</dbReference>
<dbReference type="GO" id="GO:0006310">
    <property type="term" value="P:DNA recombination"/>
    <property type="evidence" value="ECO:0007669"/>
    <property type="project" value="UniProtKB-KW"/>
</dbReference>
<dbReference type="CDD" id="cd01185">
    <property type="entry name" value="INTN1_C_like"/>
    <property type="match status" value="1"/>
</dbReference>
<dbReference type="Pfam" id="PF13102">
    <property type="entry name" value="Phage_int_SAM_5"/>
    <property type="match status" value="1"/>
</dbReference>
<feature type="domain" description="Tyr recombinase" evidence="4">
    <location>
        <begin position="283"/>
        <end position="480"/>
    </location>
</feature>
<dbReference type="InterPro" id="IPR011010">
    <property type="entry name" value="DNA_brk_join_enz"/>
</dbReference>
<gene>
    <name evidence="5" type="ORF">EJV47_00610</name>
</gene>
<evidence type="ECO:0000256" key="2">
    <source>
        <dbReference type="ARBA" id="ARBA00023125"/>
    </source>
</evidence>
<dbReference type="PROSITE" id="PS51898">
    <property type="entry name" value="TYR_RECOMBINASE"/>
    <property type="match status" value="1"/>
</dbReference>
<keyword evidence="3" id="KW-0233">DNA recombination</keyword>